<dbReference type="InterPro" id="IPR011453">
    <property type="entry name" value="DUF1559"/>
</dbReference>
<protein>
    <recommendedName>
        <fullName evidence="2">DUF1559 domain-containing protein</fullName>
    </recommendedName>
</protein>
<feature type="transmembrane region" description="Helical" evidence="1">
    <location>
        <begin position="27"/>
        <end position="52"/>
    </location>
</feature>
<evidence type="ECO:0000259" key="2">
    <source>
        <dbReference type="Pfam" id="PF07596"/>
    </source>
</evidence>
<sequence>MIDASDSHVEESLDQANAQFDRSRTPWVIAFVLGIALLLSCVIGGPLVMFLLYSRDNARRTQCEFNLKDLALNMDAYYGVHGSFPSGWDVAADEDPPQPSWGWPAKVLTVTDSIYPTADALDETLGGVLVQNDQRLELIEAVMSQYLCPADDIYAFEGENHPDRRWVHNDKPVAFGLSTYVGNVGNLHDVAGAKPNTGIFFGNSHITIDQVTDGQSFTIMVGERDLTKCRAGSWPGVPNPMSHDGGPSIWSVVAGAKPNINAPPWDSDTECGEGFSSFHPGGVNVLMVDGSVKFLSDNIDSHWTADPHSAEMGVLQRMMIRDDGQPVPGE</sequence>
<dbReference type="OrthoDB" id="250444at2"/>
<feature type="domain" description="DUF1559" evidence="2">
    <location>
        <begin position="55"/>
        <end position="301"/>
    </location>
</feature>
<comment type="caution">
    <text evidence="3">The sequence shown here is derived from an EMBL/GenBank/DDBJ whole genome shotgun (WGS) entry which is preliminary data.</text>
</comment>
<dbReference type="Proteomes" id="UP000238322">
    <property type="component" value="Unassembled WGS sequence"/>
</dbReference>
<dbReference type="PANTHER" id="PTHR30093">
    <property type="entry name" value="GENERAL SECRETION PATHWAY PROTEIN G"/>
    <property type="match status" value="1"/>
</dbReference>
<name>A0A2S8FK27_9BACT</name>
<dbReference type="NCBIfam" id="TIGR04294">
    <property type="entry name" value="pre_pil_HX9DG"/>
    <property type="match status" value="1"/>
</dbReference>
<organism evidence="3 4">
    <name type="scientific">Blastopirellula marina</name>
    <dbReference type="NCBI Taxonomy" id="124"/>
    <lineage>
        <taxon>Bacteria</taxon>
        <taxon>Pseudomonadati</taxon>
        <taxon>Planctomycetota</taxon>
        <taxon>Planctomycetia</taxon>
        <taxon>Pirellulales</taxon>
        <taxon>Pirellulaceae</taxon>
        <taxon>Blastopirellula</taxon>
    </lineage>
</organism>
<dbReference type="InterPro" id="IPR027558">
    <property type="entry name" value="Pre_pil_HX9DG_C"/>
</dbReference>
<reference evidence="3 4" key="1">
    <citation type="submission" date="2018-02" db="EMBL/GenBank/DDBJ databases">
        <title>Comparative genomes isolates from brazilian mangrove.</title>
        <authorList>
            <person name="Araujo J.E."/>
            <person name="Taketani R.G."/>
            <person name="Silva M.C.P."/>
            <person name="Loureco M.V."/>
            <person name="Andreote F.D."/>
        </authorList>
    </citation>
    <scope>NUCLEOTIDE SEQUENCE [LARGE SCALE GENOMIC DNA]</scope>
    <source>
        <strain evidence="3 4">Hex-1 MGV</strain>
    </source>
</reference>
<keyword evidence="1" id="KW-0472">Membrane</keyword>
<dbReference type="PANTHER" id="PTHR30093:SF2">
    <property type="entry name" value="TYPE II SECRETION SYSTEM PROTEIN H"/>
    <property type="match status" value="1"/>
</dbReference>
<keyword evidence="1" id="KW-1133">Transmembrane helix</keyword>
<accession>A0A2S8FK27</accession>
<evidence type="ECO:0000313" key="4">
    <source>
        <dbReference type="Proteomes" id="UP000238322"/>
    </source>
</evidence>
<gene>
    <name evidence="3" type="ORF">C5Y83_19385</name>
</gene>
<keyword evidence="1" id="KW-0812">Transmembrane</keyword>
<evidence type="ECO:0000313" key="3">
    <source>
        <dbReference type="EMBL" id="PQO32390.1"/>
    </source>
</evidence>
<evidence type="ECO:0000256" key="1">
    <source>
        <dbReference type="SAM" id="Phobius"/>
    </source>
</evidence>
<dbReference type="EMBL" id="PUHY01000012">
    <property type="protein sequence ID" value="PQO32390.1"/>
    <property type="molecule type" value="Genomic_DNA"/>
</dbReference>
<proteinExistence type="predicted"/>
<dbReference type="AlphaFoldDB" id="A0A2S8FK27"/>
<dbReference type="Pfam" id="PF07596">
    <property type="entry name" value="SBP_bac_10"/>
    <property type="match status" value="1"/>
</dbReference>
<dbReference type="RefSeq" id="WP_105331403.1">
    <property type="nucleotide sequence ID" value="NZ_PUHY01000012.1"/>
</dbReference>